<dbReference type="Proteomes" id="UP000723463">
    <property type="component" value="Unassembled WGS sequence"/>
</dbReference>
<dbReference type="AlphaFoldDB" id="A0A9P6JY15"/>
<evidence type="ECO:0008006" key="4">
    <source>
        <dbReference type="Google" id="ProtNLM"/>
    </source>
</evidence>
<dbReference type="InterPro" id="IPR012334">
    <property type="entry name" value="Pectin_lyas_fold"/>
</dbReference>
<organism evidence="2 3">
    <name type="scientific">Mortierella hygrophila</name>
    <dbReference type="NCBI Taxonomy" id="979708"/>
    <lineage>
        <taxon>Eukaryota</taxon>
        <taxon>Fungi</taxon>
        <taxon>Fungi incertae sedis</taxon>
        <taxon>Mucoromycota</taxon>
        <taxon>Mortierellomycotina</taxon>
        <taxon>Mortierellomycetes</taxon>
        <taxon>Mortierellales</taxon>
        <taxon>Mortierellaceae</taxon>
        <taxon>Mortierella</taxon>
    </lineage>
</organism>
<feature type="compositionally biased region" description="Polar residues" evidence="1">
    <location>
        <begin position="36"/>
        <end position="50"/>
    </location>
</feature>
<evidence type="ECO:0000256" key="1">
    <source>
        <dbReference type="SAM" id="MobiDB-lite"/>
    </source>
</evidence>
<feature type="region of interest" description="Disordered" evidence="1">
    <location>
        <begin position="15"/>
        <end position="76"/>
    </location>
</feature>
<gene>
    <name evidence="2" type="ORF">EC957_007516</name>
</gene>
<dbReference type="SUPFAM" id="SSF51126">
    <property type="entry name" value="Pectin lyase-like"/>
    <property type="match status" value="1"/>
</dbReference>
<name>A0A9P6JY15_9FUNG</name>
<evidence type="ECO:0000313" key="3">
    <source>
        <dbReference type="Proteomes" id="UP000723463"/>
    </source>
</evidence>
<accession>A0A9P6JY15</accession>
<feature type="compositionally biased region" description="Basic and acidic residues" evidence="1">
    <location>
        <begin position="15"/>
        <end position="35"/>
    </location>
</feature>
<reference evidence="2" key="1">
    <citation type="journal article" date="2020" name="Fungal Divers.">
        <title>Resolving the Mortierellaceae phylogeny through synthesis of multi-gene phylogenetics and phylogenomics.</title>
        <authorList>
            <person name="Vandepol N."/>
            <person name="Liber J."/>
            <person name="Desiro A."/>
            <person name="Na H."/>
            <person name="Kennedy M."/>
            <person name="Barry K."/>
            <person name="Grigoriev I.V."/>
            <person name="Miller A.N."/>
            <person name="O'Donnell K."/>
            <person name="Stajich J.E."/>
            <person name="Bonito G."/>
        </authorList>
    </citation>
    <scope>NUCLEOTIDE SEQUENCE</scope>
    <source>
        <strain evidence="2">NRRL 2591</strain>
    </source>
</reference>
<keyword evidence="3" id="KW-1185">Reference proteome</keyword>
<dbReference type="InterPro" id="IPR011050">
    <property type="entry name" value="Pectin_lyase_fold/virulence"/>
</dbReference>
<proteinExistence type="predicted"/>
<dbReference type="Gene3D" id="2.160.20.10">
    <property type="entry name" value="Single-stranded right-handed beta-helix, Pectin lyase-like"/>
    <property type="match status" value="1"/>
</dbReference>
<dbReference type="EMBL" id="JAAAXW010000351">
    <property type="protein sequence ID" value="KAF9537907.1"/>
    <property type="molecule type" value="Genomic_DNA"/>
</dbReference>
<evidence type="ECO:0000313" key="2">
    <source>
        <dbReference type="EMBL" id="KAF9537907.1"/>
    </source>
</evidence>
<comment type="caution">
    <text evidence="2">The sequence shown here is derived from an EMBL/GenBank/DDBJ whole genome shotgun (WGS) entry which is preliminary data.</text>
</comment>
<protein>
    <recommendedName>
        <fullName evidence="4">Pectate lyase superfamily protein domain-containing protein</fullName>
    </recommendedName>
</protein>
<sequence length="611" mass="67545">MSSFGKRAEKFIGKVARELTDKAAPQQHREQHQEQSHYPQEPQSQGNHGHSFQKPFVAPPLDDHFVEAQPPQQPTNTFTADGTLEVLKLPDEHHNSIPDFSRVGYREGHVRIPIVPVSVIVEPSNNDTMDDTNRIQSAIDQVSAQPLEPIGEDGAAVRGAVLLKAGVYRVAGALIIRASGVVLRGEGQDETGTIVVATGAIQRDFILVNGMLSSDMGTIEKQQALAKTKEMMPTNGYKSSKKPTTTTTFGVYVPVGETHIPVESIVGFRIGERIVIERPGSDEWINDIGMDSLPPRPDSAASVQWKKETFTFKFERTILEIDDVTSSLIIDIPMVMSLDPKYPPAKVYELIYRNPMISDVGVENMRLVSEYDPVDSEDESHGWYAVVMDNTLHGWVADVTTMHFVSGIFASTWSRYVTIQDCSVLYPVSKPTEGGRRYQFCLNGQMGLVKRCFTNNARHDFITLARCCGPNVFVDSTGVDANNDTGPHERWAMGTLYDNITCNTINVRQRLWKGSGQGWSGAYQVVYNCTANSSKSCFQDAPGSTNWIIGFKGGQTEQPEFAAQSTKVRAANATVDPRSLYWAQLVARVGDVQLVENRVGEAGRMSYPPPR</sequence>